<evidence type="ECO:0000313" key="2">
    <source>
        <dbReference type="EMBL" id="KAK7241555.1"/>
    </source>
</evidence>
<evidence type="ECO:0000313" key="3">
    <source>
        <dbReference type="Proteomes" id="UP001363151"/>
    </source>
</evidence>
<name>A0ABR1FZK6_AURAN</name>
<reference evidence="2 3" key="1">
    <citation type="submission" date="2024-03" db="EMBL/GenBank/DDBJ databases">
        <title>Aureococcus anophagefferens CCMP1851 and Kratosvirus quantuckense: Draft genome of a second virus-susceptible host strain in the model system.</title>
        <authorList>
            <person name="Chase E."/>
            <person name="Truchon A.R."/>
            <person name="Schepens W."/>
            <person name="Wilhelm S.W."/>
        </authorList>
    </citation>
    <scope>NUCLEOTIDE SEQUENCE [LARGE SCALE GENOMIC DNA]</scope>
    <source>
        <strain evidence="2 3">CCMP1851</strain>
    </source>
</reference>
<feature type="compositionally biased region" description="Low complexity" evidence="1">
    <location>
        <begin position="236"/>
        <end position="246"/>
    </location>
</feature>
<feature type="compositionally biased region" description="Basic and acidic residues" evidence="1">
    <location>
        <begin position="93"/>
        <end position="108"/>
    </location>
</feature>
<feature type="region of interest" description="Disordered" evidence="1">
    <location>
        <begin position="1"/>
        <end position="246"/>
    </location>
</feature>
<feature type="compositionally biased region" description="Basic residues" evidence="1">
    <location>
        <begin position="177"/>
        <end position="187"/>
    </location>
</feature>
<proteinExistence type="predicted"/>
<accession>A0ABR1FZK6</accession>
<feature type="compositionally biased region" description="Basic residues" evidence="1">
    <location>
        <begin position="132"/>
        <end position="158"/>
    </location>
</feature>
<keyword evidence="3" id="KW-1185">Reference proteome</keyword>
<gene>
    <name evidence="2" type="ORF">SO694_0027701</name>
</gene>
<feature type="compositionally biased region" description="Basic and acidic residues" evidence="1">
    <location>
        <begin position="40"/>
        <end position="56"/>
    </location>
</feature>
<feature type="compositionally biased region" description="Basic residues" evidence="1">
    <location>
        <begin position="201"/>
        <end position="211"/>
    </location>
</feature>
<feature type="compositionally biased region" description="Basic and acidic residues" evidence="1">
    <location>
        <begin position="10"/>
        <end position="26"/>
    </location>
</feature>
<protein>
    <submittedName>
        <fullName evidence="2">Uncharacterized protein</fullName>
    </submittedName>
</protein>
<evidence type="ECO:0000256" key="1">
    <source>
        <dbReference type="SAM" id="MobiDB-lite"/>
    </source>
</evidence>
<organism evidence="2 3">
    <name type="scientific">Aureococcus anophagefferens</name>
    <name type="common">Harmful bloom alga</name>
    <dbReference type="NCBI Taxonomy" id="44056"/>
    <lineage>
        <taxon>Eukaryota</taxon>
        <taxon>Sar</taxon>
        <taxon>Stramenopiles</taxon>
        <taxon>Ochrophyta</taxon>
        <taxon>Pelagophyceae</taxon>
        <taxon>Pelagomonadales</taxon>
        <taxon>Pelagomonadaceae</taxon>
        <taxon>Aureococcus</taxon>
    </lineage>
</organism>
<sequence>MYDQLLAEQETLKDKLADLEDEKRDGGAAGRPKAGQRARATADARRARRTRERDGDASEGDASRAQSQQSRRGPDRSFASGARRPPTSRARGPRGDAPRRPREMRRAPAEPPAARNRWGGVVDEAGEAKKAAEKKRAKGGAFAHKKTVPRVPKPRHGRPCPSPRPRSPRRGSSARASQRRLRRRRPRPGPARRGGGAPALPRRRSPKKRPKPAVAGHADRTPRPPPPDDGLDAAEPSSGPRPSGGP</sequence>
<dbReference type="Proteomes" id="UP001363151">
    <property type="component" value="Unassembled WGS sequence"/>
</dbReference>
<comment type="caution">
    <text evidence="2">The sequence shown here is derived from an EMBL/GenBank/DDBJ whole genome shotgun (WGS) entry which is preliminary data.</text>
</comment>
<dbReference type="EMBL" id="JBBJCI010000183">
    <property type="protein sequence ID" value="KAK7241555.1"/>
    <property type="molecule type" value="Genomic_DNA"/>
</dbReference>